<dbReference type="RefSeq" id="WP_379581785.1">
    <property type="nucleotide sequence ID" value="NZ_JBHUFV010000083.1"/>
</dbReference>
<dbReference type="EMBL" id="JBHUFV010000083">
    <property type="protein sequence ID" value="MFD1939475.1"/>
    <property type="molecule type" value="Genomic_DNA"/>
</dbReference>
<keyword evidence="2" id="KW-1185">Reference proteome</keyword>
<proteinExistence type="predicted"/>
<dbReference type="Proteomes" id="UP001597368">
    <property type="component" value="Unassembled WGS sequence"/>
</dbReference>
<accession>A0ABW4TEV4</accession>
<comment type="caution">
    <text evidence="1">The sequence shown here is derived from an EMBL/GenBank/DDBJ whole genome shotgun (WGS) entry which is preliminary data.</text>
</comment>
<dbReference type="InterPro" id="IPR036890">
    <property type="entry name" value="HATPase_C_sf"/>
</dbReference>
<protein>
    <submittedName>
        <fullName evidence="1">Uncharacterized protein</fullName>
    </submittedName>
</protein>
<organism evidence="1 2">
    <name type="scientific">Nonomuraea mangrovi</name>
    <dbReference type="NCBI Taxonomy" id="2316207"/>
    <lineage>
        <taxon>Bacteria</taxon>
        <taxon>Bacillati</taxon>
        <taxon>Actinomycetota</taxon>
        <taxon>Actinomycetes</taxon>
        <taxon>Streptosporangiales</taxon>
        <taxon>Streptosporangiaceae</taxon>
        <taxon>Nonomuraea</taxon>
    </lineage>
</organism>
<gene>
    <name evidence="1" type="ORF">ACFSKW_49240</name>
</gene>
<evidence type="ECO:0000313" key="1">
    <source>
        <dbReference type="EMBL" id="MFD1939475.1"/>
    </source>
</evidence>
<reference evidence="2" key="1">
    <citation type="journal article" date="2019" name="Int. J. Syst. Evol. Microbiol.">
        <title>The Global Catalogue of Microorganisms (GCM) 10K type strain sequencing project: providing services to taxonomists for standard genome sequencing and annotation.</title>
        <authorList>
            <consortium name="The Broad Institute Genomics Platform"/>
            <consortium name="The Broad Institute Genome Sequencing Center for Infectious Disease"/>
            <person name="Wu L."/>
            <person name="Ma J."/>
        </authorList>
    </citation>
    <scope>NUCLEOTIDE SEQUENCE [LARGE SCALE GENOMIC DNA]</scope>
    <source>
        <strain evidence="2">ICMP 6774ER</strain>
    </source>
</reference>
<dbReference type="Gene3D" id="3.30.565.10">
    <property type="entry name" value="Histidine kinase-like ATPase, C-terminal domain"/>
    <property type="match status" value="1"/>
</dbReference>
<evidence type="ECO:0000313" key="2">
    <source>
        <dbReference type="Proteomes" id="UP001597368"/>
    </source>
</evidence>
<name>A0ABW4TEV4_9ACTN</name>
<sequence length="132" mass="14113">MVMQLYVTEPDALGSTLETLAQEWSARTGVVVEIWALPRAPVPGEAGEVVRYTIRTVFDQIETYGGTRRLSIAVTSGDYGLRLTISHDGEGFPVPAGERFAVPVARFASLRGKLTVNDVHGAGTTITGAIPL</sequence>